<keyword evidence="3" id="KW-1185">Reference proteome</keyword>
<gene>
    <name evidence="2" type="ORF">DDQ50_10090</name>
</gene>
<dbReference type="InterPro" id="IPR015890">
    <property type="entry name" value="Chorismate_C"/>
</dbReference>
<dbReference type="Proteomes" id="UP000244893">
    <property type="component" value="Unassembled WGS sequence"/>
</dbReference>
<comment type="caution">
    <text evidence="2">The sequence shown here is derived from an EMBL/GenBank/DDBJ whole genome shotgun (WGS) entry which is preliminary data.</text>
</comment>
<dbReference type="EMBL" id="QEOP01000002">
    <property type="protein sequence ID" value="PVZ94091.1"/>
    <property type="molecule type" value="Genomic_DNA"/>
</dbReference>
<dbReference type="GO" id="GO:0005524">
    <property type="term" value="F:ATP binding"/>
    <property type="evidence" value="ECO:0007669"/>
    <property type="project" value="UniProtKB-KW"/>
</dbReference>
<dbReference type="GO" id="GO:0000162">
    <property type="term" value="P:L-tryptophan biosynthetic process"/>
    <property type="evidence" value="ECO:0007669"/>
    <property type="project" value="TreeGrafter"/>
</dbReference>
<dbReference type="OrthoDB" id="3518032at2"/>
<accession>A0A2V1HP32</accession>
<dbReference type="AlphaFoldDB" id="A0A2V1HP32"/>
<keyword evidence="2" id="KW-0547">Nucleotide-binding</keyword>
<dbReference type="InterPro" id="IPR005801">
    <property type="entry name" value="ADC_synthase"/>
</dbReference>
<dbReference type="GO" id="GO:0005737">
    <property type="term" value="C:cytoplasm"/>
    <property type="evidence" value="ECO:0007669"/>
    <property type="project" value="TreeGrafter"/>
</dbReference>
<dbReference type="PRINTS" id="PR00095">
    <property type="entry name" value="ANTSNTHASEI"/>
</dbReference>
<dbReference type="RefSeq" id="WP_116756605.1">
    <property type="nucleotide sequence ID" value="NZ_JBHUEX010000001.1"/>
</dbReference>
<dbReference type="InterPro" id="IPR019999">
    <property type="entry name" value="Anth_synth_I-like"/>
</dbReference>
<keyword evidence="2" id="KW-0067">ATP-binding</keyword>
<dbReference type="PANTHER" id="PTHR11236:SF18">
    <property type="entry name" value="AMINODEOXYCHORISMATE SYNTHASE"/>
    <property type="match status" value="1"/>
</dbReference>
<dbReference type="PANTHER" id="PTHR11236">
    <property type="entry name" value="AMINOBENZOATE/ANTHRANILATE SYNTHASE"/>
    <property type="match status" value="1"/>
</dbReference>
<dbReference type="Gene3D" id="3.60.120.10">
    <property type="entry name" value="Anthranilate synthase"/>
    <property type="match status" value="1"/>
</dbReference>
<evidence type="ECO:0000259" key="1">
    <source>
        <dbReference type="Pfam" id="PF00425"/>
    </source>
</evidence>
<dbReference type="GO" id="GO:0008153">
    <property type="term" value="P:4-aminobenzoate biosynthetic process"/>
    <property type="evidence" value="ECO:0007669"/>
    <property type="project" value="TreeGrafter"/>
</dbReference>
<sequence length="413" mass="43701">MRRPGATSSAPTGGEPRWLDPLTAVELLADPPDQVVLLHSSDGSGMSHLGFGHEVVDHVPAVPLDPTRPGEPAWMGWLDYEGGARFLGVTRSIGFDHRTRSVVVRGDELWRAQVTAAIDDGAAGTTRDPAPSIPPTLARWRHDDHHYLDLIARCQAAIRRGDAYQLCLTNTATVDRSPDAWQVYRRLAALSPTHHAGFLRLGDTTLASASPESFLTLDADGVITSSPIKGTRARSADPVHDAALAVELAADEKERAENLMIVDLVRNDLSRIAELGTVRVARLLEVESYPQVHQLVSTVEASLRAGMTGADAIDSLFPAGSMTGAPKRSAMDLLRAFEEGPRGLYSGAFGLIGADGSIDLAMTIRSIVFRGGGATVGAGGGITALSVPERELAEVRIKAAPLLAALGAVSASE</sequence>
<name>A0A2V1HP32_9MICO</name>
<dbReference type="GO" id="GO:0046820">
    <property type="term" value="F:4-amino-4-deoxychorismate synthase activity"/>
    <property type="evidence" value="ECO:0007669"/>
    <property type="project" value="TreeGrafter"/>
</dbReference>
<feature type="domain" description="Chorismate-utilising enzyme C-terminal" evidence="1">
    <location>
        <begin position="144"/>
        <end position="398"/>
    </location>
</feature>
<evidence type="ECO:0000313" key="2">
    <source>
        <dbReference type="EMBL" id="PVZ94091.1"/>
    </source>
</evidence>
<evidence type="ECO:0000313" key="3">
    <source>
        <dbReference type="Proteomes" id="UP000244893"/>
    </source>
</evidence>
<dbReference type="SUPFAM" id="SSF56322">
    <property type="entry name" value="ADC synthase"/>
    <property type="match status" value="1"/>
</dbReference>
<protein>
    <submittedName>
        <fullName evidence="2">Metal ABC transporter ATP-binding protein</fullName>
    </submittedName>
</protein>
<organism evidence="2 3">
    <name type="scientific">Amnibacterium flavum</name>
    <dbReference type="NCBI Taxonomy" id="2173173"/>
    <lineage>
        <taxon>Bacteria</taxon>
        <taxon>Bacillati</taxon>
        <taxon>Actinomycetota</taxon>
        <taxon>Actinomycetes</taxon>
        <taxon>Micrococcales</taxon>
        <taxon>Microbacteriaceae</taxon>
        <taxon>Amnibacterium</taxon>
    </lineage>
</organism>
<proteinExistence type="predicted"/>
<reference evidence="2 3" key="1">
    <citation type="submission" date="2018-05" db="EMBL/GenBank/DDBJ databases">
        <title>Amnibacterium sp. M8JJ-5, whole genome shotgun sequence.</title>
        <authorList>
            <person name="Tuo L."/>
        </authorList>
    </citation>
    <scope>NUCLEOTIDE SEQUENCE [LARGE SCALE GENOMIC DNA]</scope>
    <source>
        <strain evidence="2 3">M8JJ-5</strain>
    </source>
</reference>
<dbReference type="Pfam" id="PF00425">
    <property type="entry name" value="Chorismate_bind"/>
    <property type="match status" value="1"/>
</dbReference>